<dbReference type="RefSeq" id="XP_013857240.1">
    <property type="nucleotide sequence ID" value="XM_014001786.1"/>
</dbReference>
<sequence>MTNQRLYSWTSSEALFLFSSRIQFFSLVEYFAVVWTSRLPVGWSSGVSPSITFPLLRSLCQDAPWCLPTRRDLLSQSGGTDLAPQSSPPQAVGVATGRLEQQLTGYSDSVSGVLTAMRTQSPVWCPLSWSFFNLSSIKGRSPSTLKVYVAALSSNHAVVDGGTIGSHNLVSLFLSGARRLHPPTVLRAPAWDLPLVLEALRHTPFKPLLQADLKWLSCKTAFLLAIVSAKRVGELHALSASPSCLKWAPDGSGVTLWPNTAFVPKVFSHFHCNQPLRLARFPPTSGGTGDRPDISCPVRALETYIAATAPIRRSDQLFLCYGGPRLGHPLSKQCLSHWIMDVICHAYRAGGCEGNIQCF</sequence>
<proteinExistence type="predicted"/>
<evidence type="ECO:0000313" key="1">
    <source>
        <dbReference type="Proteomes" id="UP000192220"/>
    </source>
</evidence>
<organism evidence="1 2">
    <name type="scientific">Austrofundulus limnaeus</name>
    <name type="common">Annual killifish</name>
    <dbReference type="NCBI Taxonomy" id="52670"/>
    <lineage>
        <taxon>Eukaryota</taxon>
        <taxon>Metazoa</taxon>
        <taxon>Chordata</taxon>
        <taxon>Craniata</taxon>
        <taxon>Vertebrata</taxon>
        <taxon>Euteleostomi</taxon>
        <taxon>Actinopterygii</taxon>
        <taxon>Neopterygii</taxon>
        <taxon>Teleostei</taxon>
        <taxon>Neoteleostei</taxon>
        <taxon>Acanthomorphata</taxon>
        <taxon>Ovalentaria</taxon>
        <taxon>Atherinomorphae</taxon>
        <taxon>Cyprinodontiformes</taxon>
        <taxon>Rivulidae</taxon>
        <taxon>Austrofundulus</taxon>
    </lineage>
</organism>
<dbReference type="GeneID" id="106513109"/>
<gene>
    <name evidence="2" type="primary">LOC106513109</name>
</gene>
<keyword evidence="1" id="KW-1185">Reference proteome</keyword>
<dbReference type="Proteomes" id="UP000192220">
    <property type="component" value="Unplaced"/>
</dbReference>
<accession>A0A2I4AP38</accession>
<evidence type="ECO:0000313" key="2">
    <source>
        <dbReference type="RefSeq" id="XP_013857240.1"/>
    </source>
</evidence>
<dbReference type="PANTHER" id="PTHR35617:SF3">
    <property type="entry name" value="CORE-BINDING (CB) DOMAIN-CONTAINING PROTEIN"/>
    <property type="match status" value="1"/>
</dbReference>
<dbReference type="AlphaFoldDB" id="A0A2I4AP38"/>
<name>A0A2I4AP38_AUSLI</name>
<protein>
    <submittedName>
        <fullName evidence="2">Uncharacterized protein LOC106513109</fullName>
    </submittedName>
</protein>
<reference evidence="2" key="1">
    <citation type="submission" date="2025-08" db="UniProtKB">
        <authorList>
            <consortium name="RefSeq"/>
        </authorList>
    </citation>
    <scope>IDENTIFICATION</scope>
    <source>
        <strain evidence="2">Quisiro</strain>
        <tissue evidence="2">Liver</tissue>
    </source>
</reference>
<dbReference type="PANTHER" id="PTHR35617">
    <property type="entry name" value="PHAGE_INTEGRASE DOMAIN-CONTAINING PROTEIN"/>
    <property type="match status" value="1"/>
</dbReference>
<dbReference type="OrthoDB" id="8858117at2759"/>
<dbReference type="KEGG" id="alim:106513109"/>
<dbReference type="InParanoid" id="A0A2I4AP38"/>